<protein>
    <submittedName>
        <fullName evidence="3">Uncharacterized protein LOC114251475</fullName>
    </submittedName>
</protein>
<dbReference type="Proteomes" id="UP000504629">
    <property type="component" value="Unplaced"/>
</dbReference>
<gene>
    <name evidence="3" type="primary">LOC114251475</name>
</gene>
<dbReference type="RefSeq" id="XP_028041564.1">
    <property type="nucleotide sequence ID" value="XM_028185763.1"/>
</dbReference>
<dbReference type="PANTHER" id="PTHR38681:SF1">
    <property type="entry name" value="RETROVIRUS-RELATED POL POLYPROTEIN FROM TRANSPOSON 412-LIKE PROTEIN"/>
    <property type="match status" value="1"/>
</dbReference>
<keyword evidence="2" id="KW-1185">Reference proteome</keyword>
<dbReference type="GeneID" id="114251475"/>
<dbReference type="PANTHER" id="PTHR38681">
    <property type="entry name" value="RETROVIRUS-RELATED POL POLYPROTEIN FROM TRANSPOSON 412-LIKE PROTEIN-RELATED"/>
    <property type="match status" value="1"/>
</dbReference>
<proteinExistence type="predicted"/>
<organism evidence="2 3">
    <name type="scientific">Bombyx mandarina</name>
    <name type="common">Wild silk moth</name>
    <name type="synonym">Wild silkworm</name>
    <dbReference type="NCBI Taxonomy" id="7092"/>
    <lineage>
        <taxon>Eukaryota</taxon>
        <taxon>Metazoa</taxon>
        <taxon>Ecdysozoa</taxon>
        <taxon>Arthropoda</taxon>
        <taxon>Hexapoda</taxon>
        <taxon>Insecta</taxon>
        <taxon>Pterygota</taxon>
        <taxon>Neoptera</taxon>
        <taxon>Endopterygota</taxon>
        <taxon>Lepidoptera</taxon>
        <taxon>Glossata</taxon>
        <taxon>Ditrysia</taxon>
        <taxon>Bombycoidea</taxon>
        <taxon>Bombycidae</taxon>
        <taxon>Bombycinae</taxon>
        <taxon>Bombyx</taxon>
    </lineage>
</organism>
<feature type="region of interest" description="Disordered" evidence="1">
    <location>
        <begin position="135"/>
        <end position="175"/>
    </location>
</feature>
<dbReference type="KEGG" id="bman:114251475"/>
<sequence>MVLLGIRSAWKDDIQASAAELVYGEPLRLPGQFFNTSATPPGDDNDLAYRLRGHMNKLAPRPTTWHSENRTFYVPKDLNTTSHVFLRQGPLRKSLEPPYIGPYKVLRRGSKSFDIEVNGKQLTVTIDRLKPAYITRDDGKREDKQKTSEASEEHQRPVQKTRSGRTVTFPDYYRP</sequence>
<dbReference type="OrthoDB" id="422540at2759"/>
<accession>A0A6J2KN48</accession>
<feature type="compositionally biased region" description="Basic and acidic residues" evidence="1">
    <location>
        <begin position="135"/>
        <end position="156"/>
    </location>
</feature>
<evidence type="ECO:0000313" key="2">
    <source>
        <dbReference type="Proteomes" id="UP000504629"/>
    </source>
</evidence>
<dbReference type="AlphaFoldDB" id="A0A6J2KN48"/>
<reference evidence="3" key="1">
    <citation type="submission" date="2025-08" db="UniProtKB">
        <authorList>
            <consortium name="RefSeq"/>
        </authorList>
    </citation>
    <scope>IDENTIFICATION</scope>
    <source>
        <tissue evidence="3">Silk gland</tissue>
    </source>
</reference>
<evidence type="ECO:0000313" key="3">
    <source>
        <dbReference type="RefSeq" id="XP_028041564.1"/>
    </source>
</evidence>
<evidence type="ECO:0000256" key="1">
    <source>
        <dbReference type="SAM" id="MobiDB-lite"/>
    </source>
</evidence>
<name>A0A6J2KN48_BOMMA</name>